<name>A0A1B7WAN0_APHFL</name>
<comment type="caution">
    <text evidence="1">The sequence shown here is derived from an EMBL/GenBank/DDBJ whole genome shotgun (WGS) entry which is preliminary data.</text>
</comment>
<proteinExistence type="predicted"/>
<gene>
    <name evidence="1" type="ORF">AN484_26835</name>
</gene>
<dbReference type="EMBL" id="LJOW01000497">
    <property type="protein sequence ID" value="OBQ34149.1"/>
    <property type="molecule type" value="Genomic_DNA"/>
</dbReference>
<reference evidence="1 2" key="1">
    <citation type="submission" date="2015-09" db="EMBL/GenBank/DDBJ databases">
        <title>Aphanizomenon flos-aquae WA102.</title>
        <authorList>
            <person name="Driscoll C."/>
        </authorList>
    </citation>
    <scope>NUCLEOTIDE SEQUENCE [LARGE SCALE GENOMIC DNA]</scope>
    <source>
        <strain evidence="1">WA102</strain>
    </source>
</reference>
<evidence type="ECO:0000313" key="1">
    <source>
        <dbReference type="EMBL" id="OBQ34149.1"/>
    </source>
</evidence>
<dbReference type="AlphaFoldDB" id="A0A1B7WAN0"/>
<organism evidence="1 2">
    <name type="scientific">Aphanizomenon flos-aquae WA102</name>
    <dbReference type="NCBI Taxonomy" id="1710896"/>
    <lineage>
        <taxon>Bacteria</taxon>
        <taxon>Bacillati</taxon>
        <taxon>Cyanobacteriota</taxon>
        <taxon>Cyanophyceae</taxon>
        <taxon>Nostocales</taxon>
        <taxon>Aphanizomenonaceae</taxon>
        <taxon>Aphanizomenon</taxon>
    </lineage>
</organism>
<sequence length="81" mass="9445">MVGNMLVIKEGNLWKNRESLEKPGIFGKMHVVNREIFGKTHVVNRGIFGKCFHEAKYLWKNPCCKQGNLWKNPKSLEKDML</sequence>
<accession>A0A1B7WAN0</accession>
<evidence type="ECO:0000313" key="2">
    <source>
        <dbReference type="Proteomes" id="UP000092093"/>
    </source>
</evidence>
<dbReference type="Proteomes" id="UP000092093">
    <property type="component" value="Unassembled WGS sequence"/>
</dbReference>
<protein>
    <submittedName>
        <fullName evidence="1">Uncharacterized protein</fullName>
    </submittedName>
</protein>